<organism evidence="1 2">
    <name type="scientific">Vigna unguiculata</name>
    <name type="common">Cowpea</name>
    <dbReference type="NCBI Taxonomy" id="3917"/>
    <lineage>
        <taxon>Eukaryota</taxon>
        <taxon>Viridiplantae</taxon>
        <taxon>Streptophyta</taxon>
        <taxon>Embryophyta</taxon>
        <taxon>Tracheophyta</taxon>
        <taxon>Spermatophyta</taxon>
        <taxon>Magnoliopsida</taxon>
        <taxon>eudicotyledons</taxon>
        <taxon>Gunneridae</taxon>
        <taxon>Pentapetalae</taxon>
        <taxon>rosids</taxon>
        <taxon>fabids</taxon>
        <taxon>Fabales</taxon>
        <taxon>Fabaceae</taxon>
        <taxon>Papilionoideae</taxon>
        <taxon>50 kb inversion clade</taxon>
        <taxon>NPAAA clade</taxon>
        <taxon>indigoferoid/millettioid clade</taxon>
        <taxon>Phaseoleae</taxon>
        <taxon>Vigna</taxon>
    </lineage>
</organism>
<protein>
    <submittedName>
        <fullName evidence="1">Uncharacterized protein</fullName>
    </submittedName>
</protein>
<dbReference type="Proteomes" id="UP000501690">
    <property type="component" value="Linkage Group LG9"/>
</dbReference>
<sequence>MLCMVPKLPHLASLSLSYKAFVISATKSGSRKLASESERTKTDKNNRSAKDNFDLDLDSDLSNDINGIVSALHLIRDKAQKDGQKKNEETISRVGFEVKSIIEGLGSKFEKDRSVQYESSLQSETTKFQELHENFCEEKATSLQAPKGTPPFKIVIVD</sequence>
<dbReference type="EMBL" id="CP039353">
    <property type="protein sequence ID" value="QCE06755.1"/>
    <property type="molecule type" value="Genomic_DNA"/>
</dbReference>
<name>A0A4D6N3T1_VIGUN</name>
<keyword evidence="2" id="KW-1185">Reference proteome</keyword>
<reference evidence="1 2" key="1">
    <citation type="submission" date="2019-04" db="EMBL/GenBank/DDBJ databases">
        <title>An improved genome assembly and genetic linkage map for asparagus bean, Vigna unguiculata ssp. sesquipedialis.</title>
        <authorList>
            <person name="Xia Q."/>
            <person name="Zhang R."/>
            <person name="Dong Y."/>
        </authorList>
    </citation>
    <scope>NUCLEOTIDE SEQUENCE [LARGE SCALE GENOMIC DNA]</scope>
    <source>
        <tissue evidence="1">Leaf</tissue>
    </source>
</reference>
<dbReference type="PANTHER" id="PTHR35295:SF1">
    <property type="entry name" value="DNA LIGASE-LIKE PROTEIN"/>
    <property type="match status" value="1"/>
</dbReference>
<dbReference type="AlphaFoldDB" id="A0A4D6N3T1"/>
<dbReference type="PANTHER" id="PTHR35295">
    <property type="entry name" value="DNA LIGASE-LIKE PROTEIN"/>
    <property type="match status" value="1"/>
</dbReference>
<gene>
    <name evidence="1" type="ORF">DEO72_LG9g1769</name>
</gene>
<proteinExistence type="predicted"/>
<evidence type="ECO:0000313" key="1">
    <source>
        <dbReference type="EMBL" id="QCE06755.1"/>
    </source>
</evidence>
<accession>A0A4D6N3T1</accession>
<evidence type="ECO:0000313" key="2">
    <source>
        <dbReference type="Proteomes" id="UP000501690"/>
    </source>
</evidence>